<comment type="similarity">
    <text evidence="10">Belongs to the AccA family.</text>
</comment>
<keyword evidence="6 10" id="KW-0067">ATP-binding</keyword>
<evidence type="ECO:0000259" key="11">
    <source>
        <dbReference type="PROSITE" id="PS50989"/>
    </source>
</evidence>
<evidence type="ECO:0000256" key="1">
    <source>
        <dbReference type="ARBA" id="ARBA00004956"/>
    </source>
</evidence>
<evidence type="ECO:0000256" key="5">
    <source>
        <dbReference type="ARBA" id="ARBA00022832"/>
    </source>
</evidence>
<dbReference type="InterPro" id="IPR029045">
    <property type="entry name" value="ClpP/crotonase-like_dom_sf"/>
</dbReference>
<dbReference type="Proteomes" id="UP001055658">
    <property type="component" value="Chromosome"/>
</dbReference>
<keyword evidence="2 10" id="KW-0444">Lipid biosynthesis</keyword>
<evidence type="ECO:0000256" key="8">
    <source>
        <dbReference type="ARBA" id="ARBA00023160"/>
    </source>
</evidence>
<dbReference type="GO" id="GO:0003989">
    <property type="term" value="F:acetyl-CoA carboxylase activity"/>
    <property type="evidence" value="ECO:0007669"/>
    <property type="project" value="UniProtKB-EC"/>
</dbReference>
<reference evidence="12" key="1">
    <citation type="submission" date="2022-02" db="EMBL/GenBank/DDBJ databases">
        <title>Coral-associated bacteria.</title>
        <authorList>
            <person name="Tang K."/>
            <person name="Wang X."/>
        </authorList>
    </citation>
    <scope>NUCLEOTIDE SEQUENCE</scope>
    <source>
        <strain evidence="12">SCSIO 43006</strain>
    </source>
</reference>
<dbReference type="NCBIfam" id="NF004344">
    <property type="entry name" value="PRK05724.1"/>
    <property type="match status" value="1"/>
</dbReference>
<comment type="function">
    <text evidence="10">Component of the acetyl coenzyme A carboxylase (ACC) complex. First, biotin carboxylase catalyzes the carboxylation of biotin on its carrier protein (BCCP) and then the CO(2) group is transferred by the carboxyltransferase to acetyl-CoA to form malonyl-CoA.</text>
</comment>
<dbReference type="InterPro" id="IPR001095">
    <property type="entry name" value="Acetyl_CoA_COase_a_su"/>
</dbReference>
<keyword evidence="12" id="KW-0436">Ligase</keyword>
<evidence type="ECO:0000256" key="4">
    <source>
        <dbReference type="ARBA" id="ARBA00022741"/>
    </source>
</evidence>
<evidence type="ECO:0000256" key="7">
    <source>
        <dbReference type="ARBA" id="ARBA00023098"/>
    </source>
</evidence>
<feature type="domain" description="CoA carboxyltransferase C-terminal" evidence="11">
    <location>
        <begin position="36"/>
        <end position="293"/>
    </location>
</feature>
<dbReference type="Gene3D" id="3.90.226.10">
    <property type="entry name" value="2-enoyl-CoA Hydratase, Chain A, domain 1"/>
    <property type="match status" value="1"/>
</dbReference>
<evidence type="ECO:0000313" key="12">
    <source>
        <dbReference type="EMBL" id="USD22723.1"/>
    </source>
</evidence>
<dbReference type="PANTHER" id="PTHR42853">
    <property type="entry name" value="ACETYL-COENZYME A CARBOXYLASE CARBOXYL TRANSFERASE SUBUNIT ALPHA"/>
    <property type="match status" value="1"/>
</dbReference>
<dbReference type="PROSITE" id="PS50989">
    <property type="entry name" value="COA_CT_CTER"/>
    <property type="match status" value="1"/>
</dbReference>
<dbReference type="EMBL" id="CP092418">
    <property type="protein sequence ID" value="USD22723.1"/>
    <property type="molecule type" value="Genomic_DNA"/>
</dbReference>
<keyword evidence="8 10" id="KW-0275">Fatty acid biosynthesis</keyword>
<dbReference type="NCBIfam" id="NF041504">
    <property type="entry name" value="AccA_sub"/>
    <property type="match status" value="1"/>
</dbReference>
<dbReference type="InterPro" id="IPR011763">
    <property type="entry name" value="COA_CT_C"/>
</dbReference>
<dbReference type="HAMAP" id="MF_00823">
    <property type="entry name" value="AcetylCoA_CT_alpha"/>
    <property type="match status" value="1"/>
</dbReference>
<comment type="subcellular location">
    <subcellularLocation>
        <location evidence="10">Cytoplasm</location>
    </subcellularLocation>
</comment>
<sequence>MNFNFLEFEQPIAELESKIKELQLVGDDNELNIADEVTRLRDKSRTLTESIYADLSPWQVVQVARHPQRPYSKDYIERLFTDWDELHGDRHFGDDKAIITGIARLNGKPVAVIGEEKGRSVNEKVARNFGMPKPEGYRKALRIMEMAERFKMPVLTLIDTPGAYPGIDSEERGISEAIAQNLAVMSRLRTPIICTVIGEGSSGGALAIGVGDQLNMLQYSTYFVISPEGCANIIWKTVEKAPLAAEAMGVTSSVLEELGIVDETIPEPLGGAHRDPDAMAESLKERLGEQLEQLSAIPIDELLEKRYQRLMSYGNIVS</sequence>
<evidence type="ECO:0000256" key="10">
    <source>
        <dbReference type="HAMAP-Rule" id="MF_00823"/>
    </source>
</evidence>
<organism evidence="12 13">
    <name type="scientific">Microbulbifer variabilis</name>
    <dbReference type="NCBI Taxonomy" id="266805"/>
    <lineage>
        <taxon>Bacteria</taxon>
        <taxon>Pseudomonadati</taxon>
        <taxon>Pseudomonadota</taxon>
        <taxon>Gammaproteobacteria</taxon>
        <taxon>Cellvibrionales</taxon>
        <taxon>Microbulbiferaceae</taxon>
        <taxon>Microbulbifer</taxon>
    </lineage>
</organism>
<dbReference type="PRINTS" id="PR01069">
    <property type="entry name" value="ACCCTRFRASEA"/>
</dbReference>
<keyword evidence="13" id="KW-1185">Reference proteome</keyword>
<dbReference type="SUPFAM" id="SSF52096">
    <property type="entry name" value="ClpP/crotonase"/>
    <property type="match status" value="1"/>
</dbReference>
<keyword evidence="4 10" id="KW-0547">Nucleotide-binding</keyword>
<comment type="subunit">
    <text evidence="10">Acetyl-CoA carboxylase is a heterohexamer composed of biotin carboxyl carrier protein (AccB), biotin carboxylase (AccC) and two subunits each of ACCase subunit alpha (AccA) and ACCase subunit beta (AccD).</text>
</comment>
<dbReference type="NCBIfam" id="TIGR00513">
    <property type="entry name" value="accA"/>
    <property type="match status" value="1"/>
</dbReference>
<keyword evidence="10" id="KW-0963">Cytoplasm</keyword>
<evidence type="ECO:0000256" key="3">
    <source>
        <dbReference type="ARBA" id="ARBA00022679"/>
    </source>
</evidence>
<dbReference type="EC" id="2.1.3.15" evidence="10"/>
<proteinExistence type="inferred from homology"/>
<protein>
    <recommendedName>
        <fullName evidence="10">Acetyl-coenzyme A carboxylase carboxyl transferase subunit alpha</fullName>
        <shortName evidence="10">ACCase subunit alpha</shortName>
        <shortName evidence="10">Acetyl-CoA carboxylase carboxyltransferase subunit alpha</shortName>
        <ecNumber evidence="10">2.1.3.15</ecNumber>
    </recommendedName>
</protein>
<keyword evidence="3 10" id="KW-0808">Transferase</keyword>
<evidence type="ECO:0000256" key="2">
    <source>
        <dbReference type="ARBA" id="ARBA00022516"/>
    </source>
</evidence>
<comment type="catalytic activity">
    <reaction evidence="9 10">
        <text>N(6)-carboxybiotinyl-L-lysyl-[protein] + acetyl-CoA = N(6)-biotinyl-L-lysyl-[protein] + malonyl-CoA</text>
        <dbReference type="Rhea" id="RHEA:54728"/>
        <dbReference type="Rhea" id="RHEA-COMP:10505"/>
        <dbReference type="Rhea" id="RHEA-COMP:10506"/>
        <dbReference type="ChEBI" id="CHEBI:57288"/>
        <dbReference type="ChEBI" id="CHEBI:57384"/>
        <dbReference type="ChEBI" id="CHEBI:83144"/>
        <dbReference type="ChEBI" id="CHEBI:83145"/>
        <dbReference type="EC" id="2.1.3.15"/>
    </reaction>
</comment>
<evidence type="ECO:0000256" key="9">
    <source>
        <dbReference type="ARBA" id="ARBA00049152"/>
    </source>
</evidence>
<accession>A0ABY4VEK8</accession>
<dbReference type="Pfam" id="PF03255">
    <property type="entry name" value="ACCA"/>
    <property type="match status" value="1"/>
</dbReference>
<dbReference type="RefSeq" id="WP_252085077.1">
    <property type="nucleotide sequence ID" value="NZ_CP092418.1"/>
</dbReference>
<keyword evidence="7 10" id="KW-0443">Lipid metabolism</keyword>
<gene>
    <name evidence="10" type="primary">accA</name>
    <name evidence="12" type="ORF">MJO52_06195</name>
</gene>
<dbReference type="PANTHER" id="PTHR42853:SF3">
    <property type="entry name" value="ACETYL-COENZYME A CARBOXYLASE CARBOXYL TRANSFERASE SUBUNIT ALPHA, CHLOROPLASTIC"/>
    <property type="match status" value="1"/>
</dbReference>
<keyword evidence="5 10" id="KW-0276">Fatty acid metabolism</keyword>
<name>A0ABY4VEK8_9GAMM</name>
<evidence type="ECO:0000313" key="13">
    <source>
        <dbReference type="Proteomes" id="UP001055658"/>
    </source>
</evidence>
<comment type="pathway">
    <text evidence="1 10">Lipid metabolism; malonyl-CoA biosynthesis; malonyl-CoA from acetyl-CoA: step 1/1.</text>
</comment>
<evidence type="ECO:0000256" key="6">
    <source>
        <dbReference type="ARBA" id="ARBA00022840"/>
    </source>
</evidence>